<dbReference type="HAMAP" id="MF_00009">
    <property type="entry name" value="Endoribonucl_YbeY"/>
    <property type="match status" value="1"/>
</dbReference>
<keyword evidence="5 7" id="KW-0378">Hydrolase</keyword>
<comment type="cofactor">
    <cofactor evidence="7">
        <name>Zn(2+)</name>
        <dbReference type="ChEBI" id="CHEBI:29105"/>
    </cofactor>
    <text evidence="7">Binds 1 zinc ion.</text>
</comment>
<evidence type="ECO:0000256" key="5">
    <source>
        <dbReference type="ARBA" id="ARBA00022801"/>
    </source>
</evidence>
<dbReference type="Gene3D" id="3.40.390.30">
    <property type="entry name" value="Metalloproteases ('zincins'), catalytic domain"/>
    <property type="match status" value="1"/>
</dbReference>
<dbReference type="Proteomes" id="UP000030101">
    <property type="component" value="Unassembled WGS sequence"/>
</dbReference>
<evidence type="ECO:0000313" key="9">
    <source>
        <dbReference type="Proteomes" id="UP000030101"/>
    </source>
</evidence>
<name>A0ABR4XN70_9PORP</name>
<keyword evidence="7" id="KW-0698">rRNA processing</keyword>
<dbReference type="InterPro" id="IPR002036">
    <property type="entry name" value="YbeY"/>
</dbReference>
<keyword evidence="7" id="KW-0690">Ribosome biogenesis</keyword>
<keyword evidence="6 7" id="KW-0862">Zinc</keyword>
<organism evidence="8 9">
    <name type="scientific">Porphyromonas canoris</name>
    <dbReference type="NCBI Taxonomy" id="36875"/>
    <lineage>
        <taxon>Bacteria</taxon>
        <taxon>Pseudomonadati</taxon>
        <taxon>Bacteroidota</taxon>
        <taxon>Bacteroidia</taxon>
        <taxon>Bacteroidales</taxon>
        <taxon>Porphyromonadaceae</taxon>
        <taxon>Porphyromonas</taxon>
    </lineage>
</organism>
<feature type="binding site" evidence="7">
    <location>
        <position position="106"/>
    </location>
    <ligand>
        <name>Zn(2+)</name>
        <dbReference type="ChEBI" id="CHEBI:29105"/>
        <note>catalytic</note>
    </ligand>
</feature>
<evidence type="ECO:0000256" key="4">
    <source>
        <dbReference type="ARBA" id="ARBA00022759"/>
    </source>
</evidence>
<dbReference type="PANTHER" id="PTHR46986:SF1">
    <property type="entry name" value="ENDORIBONUCLEASE YBEY, CHLOROPLASTIC"/>
    <property type="match status" value="1"/>
</dbReference>
<dbReference type="SUPFAM" id="SSF55486">
    <property type="entry name" value="Metalloproteases ('zincins'), catalytic domain"/>
    <property type="match status" value="1"/>
</dbReference>
<feature type="binding site" evidence="7">
    <location>
        <position position="116"/>
    </location>
    <ligand>
        <name>Zn(2+)</name>
        <dbReference type="ChEBI" id="CHEBI:29105"/>
        <note>catalytic</note>
    </ligand>
</feature>
<evidence type="ECO:0000313" key="8">
    <source>
        <dbReference type="EMBL" id="KGN93646.1"/>
    </source>
</evidence>
<comment type="function">
    <text evidence="7">Single strand-specific metallo-endoribonuclease involved in late-stage 70S ribosome quality control and in maturation of the 3' terminus of the 16S rRNA.</text>
</comment>
<comment type="subcellular location">
    <subcellularLocation>
        <location evidence="7">Cytoplasm</location>
    </subcellularLocation>
</comment>
<comment type="similarity">
    <text evidence="1 7">Belongs to the endoribonuclease YbeY family.</text>
</comment>
<dbReference type="EC" id="3.1.-.-" evidence="7"/>
<dbReference type="Pfam" id="PF02130">
    <property type="entry name" value="YbeY"/>
    <property type="match status" value="1"/>
</dbReference>
<keyword evidence="2 7" id="KW-0540">Nuclease</keyword>
<evidence type="ECO:0000256" key="1">
    <source>
        <dbReference type="ARBA" id="ARBA00010875"/>
    </source>
</evidence>
<evidence type="ECO:0000256" key="3">
    <source>
        <dbReference type="ARBA" id="ARBA00022723"/>
    </source>
</evidence>
<proteinExistence type="inferred from homology"/>
<keyword evidence="4 7" id="KW-0255">Endonuclease</keyword>
<dbReference type="InterPro" id="IPR023091">
    <property type="entry name" value="MetalPrtase_cat_dom_sf_prd"/>
</dbReference>
<feature type="binding site" evidence="7">
    <location>
        <position position="110"/>
    </location>
    <ligand>
        <name>Zn(2+)</name>
        <dbReference type="ChEBI" id="CHEBI:29105"/>
        <note>catalytic</note>
    </ligand>
</feature>
<accession>A0ABR4XN70</accession>
<evidence type="ECO:0000256" key="2">
    <source>
        <dbReference type="ARBA" id="ARBA00022722"/>
    </source>
</evidence>
<keyword evidence="7" id="KW-0963">Cytoplasm</keyword>
<keyword evidence="9" id="KW-1185">Reference proteome</keyword>
<dbReference type="EMBL" id="JQZV01000001">
    <property type="protein sequence ID" value="KGN93646.1"/>
    <property type="molecule type" value="Genomic_DNA"/>
</dbReference>
<sequence>MFTTENDNIKVPGFRRRVITNWIREVAELKGKRIGEITYVFCDDRFIRRLNKKSLNHDYETDILTFDNCVDDLLFADIVISLETIDSNATIFGEPSYRELLRVMIHGVLHLCGYRDATEEEQQTMRQEEDAALALLPEKYEEIWTKRS</sequence>
<keyword evidence="3 7" id="KW-0479">Metal-binding</keyword>
<comment type="caution">
    <text evidence="8">The sequence shown here is derived from an EMBL/GenBank/DDBJ whole genome shotgun (WGS) entry which is preliminary data.</text>
</comment>
<gene>
    <name evidence="7" type="primary">ybeY</name>
    <name evidence="8" type="ORF">HQ43_00470</name>
</gene>
<dbReference type="NCBIfam" id="TIGR00043">
    <property type="entry name" value="rRNA maturation RNase YbeY"/>
    <property type="match status" value="1"/>
</dbReference>
<evidence type="ECO:0000256" key="7">
    <source>
        <dbReference type="HAMAP-Rule" id="MF_00009"/>
    </source>
</evidence>
<reference evidence="8 9" key="1">
    <citation type="submission" date="2014-08" db="EMBL/GenBank/DDBJ databases">
        <title>Porphyromonas canoris strain:OH2762 Genome sequencing.</title>
        <authorList>
            <person name="Wallis C."/>
            <person name="Deusch O."/>
            <person name="O'Flynn C."/>
            <person name="Davis I."/>
            <person name="Jospin G."/>
            <person name="Darling A.E."/>
            <person name="Coil D.A."/>
            <person name="Alexiev A."/>
            <person name="Horsfall A."/>
            <person name="Kirkwood N."/>
            <person name="Harris S."/>
            <person name="Eisen J.A."/>
        </authorList>
    </citation>
    <scope>NUCLEOTIDE SEQUENCE [LARGE SCALE GENOMIC DNA]</scope>
    <source>
        <strain evidence="9">COT-108 OH2762</strain>
    </source>
</reference>
<protein>
    <recommendedName>
        <fullName evidence="7">Endoribonuclease YbeY</fullName>
        <ecNumber evidence="7">3.1.-.-</ecNumber>
    </recommendedName>
</protein>
<evidence type="ECO:0000256" key="6">
    <source>
        <dbReference type="ARBA" id="ARBA00022833"/>
    </source>
</evidence>
<dbReference type="PANTHER" id="PTHR46986">
    <property type="entry name" value="ENDORIBONUCLEASE YBEY, CHLOROPLASTIC"/>
    <property type="match status" value="1"/>
</dbReference>